<feature type="domain" description="Peptidase S1" evidence="2">
    <location>
        <begin position="61"/>
        <end position="228"/>
    </location>
</feature>
<feature type="signal peptide" evidence="1">
    <location>
        <begin position="1"/>
        <end position="26"/>
    </location>
</feature>
<dbReference type="EMBL" id="PYAA01000017">
    <property type="protein sequence ID" value="RAO00826.1"/>
    <property type="molecule type" value="Genomic_DNA"/>
</dbReference>
<dbReference type="InterPro" id="IPR001254">
    <property type="entry name" value="Trypsin_dom"/>
</dbReference>
<dbReference type="Proteomes" id="UP000248966">
    <property type="component" value="Unassembled WGS sequence"/>
</dbReference>
<dbReference type="Pfam" id="PF00089">
    <property type="entry name" value="Trypsin"/>
    <property type="match status" value="1"/>
</dbReference>
<organism evidence="3 4">
    <name type="scientific">Micromonospora noduli</name>
    <dbReference type="NCBI Taxonomy" id="709876"/>
    <lineage>
        <taxon>Bacteria</taxon>
        <taxon>Bacillati</taxon>
        <taxon>Actinomycetota</taxon>
        <taxon>Actinomycetes</taxon>
        <taxon>Micromonosporales</taxon>
        <taxon>Micromonosporaceae</taxon>
        <taxon>Micromonospora</taxon>
    </lineage>
</organism>
<protein>
    <recommendedName>
        <fullName evidence="2">Peptidase S1 domain-containing protein</fullName>
    </recommendedName>
</protein>
<gene>
    <name evidence="3" type="ORF">LAH08_03079</name>
</gene>
<evidence type="ECO:0000313" key="3">
    <source>
        <dbReference type="EMBL" id="RAO00826.1"/>
    </source>
</evidence>
<keyword evidence="1" id="KW-0732">Signal</keyword>
<evidence type="ECO:0000313" key="4">
    <source>
        <dbReference type="Proteomes" id="UP000248966"/>
    </source>
</evidence>
<evidence type="ECO:0000256" key="1">
    <source>
        <dbReference type="SAM" id="SignalP"/>
    </source>
</evidence>
<sequence>MLRRLIASSIAVVALLLASTASPAVAAGYMFKPGHPMFLGFPNNPDDYCTGGYAVRGTSGMFITTAGHCFGTSGLPPAAQRVVYGTDTRFGYAIRNDNIGDYRDNSFDGALVKLDAGNDAQQIVVDPLTRRSPGNGRVMGYYSNSAFTPGFVIGKMGRTTGWTEGSVTNWQHVGYDENGDGIADTLDYLLCSTVPAAQGDSGGPVWRMDANGVMAIGIVVAVLNETGRMCFNPIQNVLNRFGAWLPVFAAKGASASASTAQPLVVTERSGPAVPINLTPVLATRL</sequence>
<accession>A0A328N702</accession>
<dbReference type="AlphaFoldDB" id="A0A328N702"/>
<dbReference type="InterPro" id="IPR009003">
    <property type="entry name" value="Peptidase_S1_PA"/>
</dbReference>
<feature type="chain" id="PRO_5016371790" description="Peptidase S1 domain-containing protein" evidence="1">
    <location>
        <begin position="27"/>
        <end position="285"/>
    </location>
</feature>
<dbReference type="SUPFAM" id="SSF50494">
    <property type="entry name" value="Trypsin-like serine proteases"/>
    <property type="match status" value="1"/>
</dbReference>
<dbReference type="GO" id="GO:0004252">
    <property type="term" value="F:serine-type endopeptidase activity"/>
    <property type="evidence" value="ECO:0007669"/>
    <property type="project" value="InterPro"/>
</dbReference>
<dbReference type="Gene3D" id="2.40.10.10">
    <property type="entry name" value="Trypsin-like serine proteases"/>
    <property type="match status" value="2"/>
</dbReference>
<reference evidence="3 4" key="1">
    <citation type="submission" date="2018-03" db="EMBL/GenBank/DDBJ databases">
        <title>Defining the species Micromonospora saelicesensis and Micromonospora noduli under the framework of genomics.</title>
        <authorList>
            <person name="Riesco R."/>
            <person name="Trujillo M.E."/>
        </authorList>
    </citation>
    <scope>NUCLEOTIDE SEQUENCE [LARGE SCALE GENOMIC DNA]</scope>
    <source>
        <strain evidence="3 4">LAH08</strain>
    </source>
</reference>
<name>A0A328N702_9ACTN</name>
<evidence type="ECO:0000259" key="2">
    <source>
        <dbReference type="Pfam" id="PF00089"/>
    </source>
</evidence>
<dbReference type="InterPro" id="IPR043504">
    <property type="entry name" value="Peptidase_S1_PA_chymotrypsin"/>
</dbReference>
<dbReference type="GO" id="GO:0006508">
    <property type="term" value="P:proteolysis"/>
    <property type="evidence" value="ECO:0007669"/>
    <property type="project" value="InterPro"/>
</dbReference>
<proteinExistence type="predicted"/>
<comment type="caution">
    <text evidence="3">The sequence shown here is derived from an EMBL/GenBank/DDBJ whole genome shotgun (WGS) entry which is preliminary data.</text>
</comment>